<feature type="transmembrane region" description="Helical" evidence="1">
    <location>
        <begin position="980"/>
        <end position="1002"/>
    </location>
</feature>
<dbReference type="SMART" id="SM00367">
    <property type="entry name" value="LRR_CC"/>
    <property type="match status" value="8"/>
</dbReference>
<dbReference type="GO" id="GO:0019005">
    <property type="term" value="C:SCF ubiquitin ligase complex"/>
    <property type="evidence" value="ECO:0007669"/>
    <property type="project" value="TreeGrafter"/>
</dbReference>
<evidence type="ECO:0000256" key="1">
    <source>
        <dbReference type="SAM" id="Phobius"/>
    </source>
</evidence>
<dbReference type="InterPro" id="IPR032675">
    <property type="entry name" value="LRR_dom_sf"/>
</dbReference>
<gene>
    <name evidence="3" type="ORF">C1SCF055_LOCUS42665</name>
</gene>
<keyword evidence="1" id="KW-0812">Transmembrane</keyword>
<dbReference type="PANTHER" id="PTHR13318">
    <property type="entry name" value="PARTNER OF PAIRED, ISOFORM B-RELATED"/>
    <property type="match status" value="1"/>
</dbReference>
<dbReference type="OrthoDB" id="550575at2759"/>
<feature type="transmembrane region" description="Helical" evidence="1">
    <location>
        <begin position="758"/>
        <end position="778"/>
    </location>
</feature>
<proteinExistence type="predicted"/>
<name>A0A9P1M1F6_9DINO</name>
<evidence type="ECO:0000313" key="4">
    <source>
        <dbReference type="EMBL" id="CAL1171442.1"/>
    </source>
</evidence>
<dbReference type="EMBL" id="CAMXCT020006673">
    <property type="protein sequence ID" value="CAL1171442.1"/>
    <property type="molecule type" value="Genomic_DNA"/>
</dbReference>
<keyword evidence="1" id="KW-1133">Transmembrane helix</keyword>
<feature type="transmembrane region" description="Helical" evidence="1">
    <location>
        <begin position="861"/>
        <end position="877"/>
    </location>
</feature>
<comment type="caution">
    <text evidence="3">The sequence shown here is derived from an EMBL/GenBank/DDBJ whole genome shotgun (WGS) entry which is preliminary data.</text>
</comment>
<dbReference type="EMBL" id="CAMXCT030006673">
    <property type="protein sequence ID" value="CAL4805379.1"/>
    <property type="molecule type" value="Genomic_DNA"/>
</dbReference>
<dbReference type="AlphaFoldDB" id="A0A9P1M1F6"/>
<evidence type="ECO:0000313" key="6">
    <source>
        <dbReference type="Proteomes" id="UP001152797"/>
    </source>
</evidence>
<evidence type="ECO:0000313" key="5">
    <source>
        <dbReference type="EMBL" id="CAL4805379.1"/>
    </source>
</evidence>
<keyword evidence="6" id="KW-1185">Reference proteome</keyword>
<reference evidence="4" key="2">
    <citation type="submission" date="2024-04" db="EMBL/GenBank/DDBJ databases">
        <authorList>
            <person name="Chen Y."/>
            <person name="Shah S."/>
            <person name="Dougan E. K."/>
            <person name="Thang M."/>
            <person name="Chan C."/>
        </authorList>
    </citation>
    <scope>NUCLEOTIDE SEQUENCE [LARGE SCALE GENOMIC DNA]</scope>
</reference>
<feature type="transmembrane region" description="Helical" evidence="1">
    <location>
        <begin position="955"/>
        <end position="973"/>
    </location>
</feature>
<evidence type="ECO:0000313" key="3">
    <source>
        <dbReference type="EMBL" id="CAI4018067.1"/>
    </source>
</evidence>
<dbReference type="InterPro" id="IPR057207">
    <property type="entry name" value="FBXL15_LRR"/>
</dbReference>
<dbReference type="EMBL" id="CAMXCT010006673">
    <property type="protein sequence ID" value="CAI4018067.1"/>
    <property type="molecule type" value="Genomic_DNA"/>
</dbReference>
<dbReference type="Gene3D" id="3.80.10.10">
    <property type="entry name" value="Ribonuclease Inhibitor"/>
    <property type="match status" value="3"/>
</dbReference>
<feature type="domain" description="F-box/LRR-repeat protein 15-like leucin rich repeat" evidence="2">
    <location>
        <begin position="120"/>
        <end position="350"/>
    </location>
</feature>
<accession>A0A9P1M1F6</accession>
<dbReference type="Gene3D" id="1.10.3730.20">
    <property type="match status" value="1"/>
</dbReference>
<protein>
    <submittedName>
        <fullName evidence="5">F-box domain-containing protein</fullName>
    </submittedName>
</protein>
<dbReference type="Proteomes" id="UP001152797">
    <property type="component" value="Unassembled WGS sequence"/>
</dbReference>
<keyword evidence="1" id="KW-0472">Membrane</keyword>
<feature type="transmembrane region" description="Helical" evidence="1">
    <location>
        <begin position="1039"/>
        <end position="1062"/>
    </location>
</feature>
<evidence type="ECO:0000259" key="2">
    <source>
        <dbReference type="Pfam" id="PF25372"/>
    </source>
</evidence>
<dbReference type="GO" id="GO:0031146">
    <property type="term" value="P:SCF-dependent proteasomal ubiquitin-dependent protein catabolic process"/>
    <property type="evidence" value="ECO:0007669"/>
    <property type="project" value="TreeGrafter"/>
</dbReference>
<dbReference type="Pfam" id="PF25372">
    <property type="entry name" value="DUF7885"/>
    <property type="match status" value="1"/>
</dbReference>
<organism evidence="3">
    <name type="scientific">Cladocopium goreaui</name>
    <dbReference type="NCBI Taxonomy" id="2562237"/>
    <lineage>
        <taxon>Eukaryota</taxon>
        <taxon>Sar</taxon>
        <taxon>Alveolata</taxon>
        <taxon>Dinophyceae</taxon>
        <taxon>Suessiales</taxon>
        <taxon>Symbiodiniaceae</taxon>
        <taxon>Cladocopium</taxon>
    </lineage>
</organism>
<reference evidence="3" key="1">
    <citation type="submission" date="2022-10" db="EMBL/GenBank/DDBJ databases">
        <authorList>
            <person name="Chen Y."/>
            <person name="Dougan E. K."/>
            <person name="Chan C."/>
            <person name="Rhodes N."/>
            <person name="Thang M."/>
        </authorList>
    </citation>
    <scope>NUCLEOTIDE SEQUENCE</scope>
</reference>
<feature type="transmembrane region" description="Helical" evidence="1">
    <location>
        <begin position="927"/>
        <end position="943"/>
    </location>
</feature>
<dbReference type="SUPFAM" id="SSF52047">
    <property type="entry name" value="RNI-like"/>
    <property type="match status" value="2"/>
</dbReference>
<feature type="transmembrane region" description="Helical" evidence="1">
    <location>
        <begin position="1008"/>
        <end position="1027"/>
    </location>
</feature>
<feature type="transmembrane region" description="Helical" evidence="1">
    <location>
        <begin position="897"/>
        <end position="915"/>
    </location>
</feature>
<sequence>MQRALHEIHSPPSLLALCVQKLAQNLIKYGPKRVRYATLSALPRRALEELLDILVAKNALNDNVLPYALTRQTHKLGLEGASQLRRCVLSTIGRSCPNLCVLDVRTCQQIDNKIVRDVLQHCERLEVLRLDGCPRISDSAFAPALWKPPLAGLLGLRELSVGKCGQITAEGLMGYVLKGAPYLRTLGLAYCHGTVTDEVASELLFQFGLQALDLSFCSQLSDAPFQAHPRSLLRELRLSNTNVGDKGIEEIAKRSPQLEVLDAGWAMKLTDAGILAVLNHCCRLQSLCVCQTEITDKCFEAIMRCRNLECLNASWCLRATAHALDILSDQTVESRPPLKRFDLDHLGAMALDTGVDAVGPLPMPLTASPVQWAQSASSLSPLPPYWLPTRLPLSEPPSMLLPPAAGDDTVQEGCWEPPAAPRPCALPSLKNIVAVYGKSLEQLLLDGIKDIAYAPALEAVASNCPMLEQLAVTLPESDTDAALKAALSLIGAQCSCLVLLRLDSSSRSHKAAVDSLALPLFSRLSSLTLWCSAGSGLQDPQLETILSGRTLLQTLVLRNCAVSEGLFPRWCNRDRDEALVRQLDQVLLSSLNRSFSETLQLKPADLPESVPLRRKRQHLNSAAAALRSVTYFSLGGASSLSDRSCDALAELLHDAQTVDLRGCPQLSEETLRSFRKGCRFIRSVSVTMRERTLTWTALTSSVKKHRHRRRSHFTSAFVSEKWAARAPRAIDLAEKKRVLSSDRVPRCSKLTRSSSSTMMGGILALLSAGGYTAYQVLFRWSFGHQTTWASFRMRDRRAAAGLGYRRTLGRVSCVHSATEMGSEKFHGLGLAGAGGSPCITVVESLALPSWWAAVTWIRKRAIFWWAVIISAASWIVLSPKDAPNDVVFAKRCPVLTSFYPSHHVVLITVVAVITVAETITFGPKTSALFFAFLIMGYNYAWLLSTSYVELSLTNAIFQLSVALVYLCSIYLFAEAVSLDRVVGVLLSVLGSFLASGGLPSGGSSSSTMMGGILALLSAGGYTAYQVLFRWSFGHLKSDVAFLAHFGAWVSIWHVLVILPLVWAADVLGYERLQWCLS</sequence>
<dbReference type="InterPro" id="IPR006553">
    <property type="entry name" value="Leu-rich_rpt_Cys-con_subtyp"/>
</dbReference>